<dbReference type="InterPro" id="IPR035093">
    <property type="entry name" value="RelE/ParE_toxin_dom_sf"/>
</dbReference>
<dbReference type="RefSeq" id="WP_021462045.1">
    <property type="nucleotide sequence ID" value="NZ_JPJQ01000030.1"/>
</dbReference>
<keyword evidence="1" id="KW-1277">Toxin-antitoxin system</keyword>
<dbReference type="AlphaFoldDB" id="A0A0A3A254"/>
<comment type="caution">
    <text evidence="3">The sequence shown here is derived from an EMBL/GenBank/DDBJ whole genome shotgun (WGS) entry which is preliminary data.</text>
</comment>
<dbReference type="EMBL" id="JPJQ01000030">
    <property type="protein sequence ID" value="KGQ61797.1"/>
    <property type="molecule type" value="Genomic_DNA"/>
</dbReference>
<dbReference type="PANTHER" id="PTHR40588:SF1">
    <property type="entry name" value="MRNA INTERFERASE TOXIN YAFQ"/>
    <property type="match status" value="1"/>
</dbReference>
<dbReference type="Gene3D" id="3.30.2310.20">
    <property type="entry name" value="RelE-like"/>
    <property type="match status" value="1"/>
</dbReference>
<evidence type="ECO:0000256" key="1">
    <source>
        <dbReference type="ARBA" id="ARBA00022649"/>
    </source>
</evidence>
<evidence type="ECO:0000256" key="2">
    <source>
        <dbReference type="PIRSR" id="PIRSR006156-1"/>
    </source>
</evidence>
<dbReference type="SUPFAM" id="SSF143011">
    <property type="entry name" value="RelE-like"/>
    <property type="match status" value="1"/>
</dbReference>
<protein>
    <recommendedName>
        <fullName evidence="5">Addiction module toxin RelE</fullName>
    </recommendedName>
</protein>
<feature type="active site" description="Proton donor" evidence="2">
    <location>
        <position position="87"/>
    </location>
</feature>
<name>A0A0A3A254_9PAST</name>
<dbReference type="PIRSF" id="PIRSF006156">
    <property type="entry name" value="YafQ"/>
    <property type="match status" value="1"/>
</dbReference>
<proteinExistence type="predicted"/>
<evidence type="ECO:0008006" key="5">
    <source>
        <dbReference type="Google" id="ProtNLM"/>
    </source>
</evidence>
<dbReference type="NCBIfam" id="TIGR02385">
    <property type="entry name" value="RelE_StbE"/>
    <property type="match status" value="1"/>
</dbReference>
<gene>
    <name evidence="3" type="ORF">IO48_06620</name>
</gene>
<dbReference type="PANTHER" id="PTHR40588">
    <property type="entry name" value="MRNA INTERFERASE TOXIN YAFQ"/>
    <property type="match status" value="1"/>
</dbReference>
<dbReference type="InterPro" id="IPR007712">
    <property type="entry name" value="RelE/ParE_toxin"/>
</dbReference>
<evidence type="ECO:0000313" key="4">
    <source>
        <dbReference type="Proteomes" id="UP000030554"/>
    </source>
</evidence>
<dbReference type="Proteomes" id="UP000030554">
    <property type="component" value="Unassembled WGS sequence"/>
</dbReference>
<accession>A0A0A3A254</accession>
<dbReference type="Pfam" id="PF15738">
    <property type="entry name" value="YafQ_toxin"/>
    <property type="match status" value="1"/>
</dbReference>
<dbReference type="GO" id="GO:0006402">
    <property type="term" value="P:mRNA catabolic process"/>
    <property type="evidence" value="ECO:0007669"/>
    <property type="project" value="TreeGrafter"/>
</dbReference>
<reference evidence="3 4" key="1">
    <citation type="submission" date="2014-07" db="EMBL/GenBank/DDBJ databases">
        <title>Chaperone-usher fimbriae in a diverse selection of Gallibacterium genomes.</title>
        <authorList>
            <person name="Kudirkiene E."/>
            <person name="Bager R.J."/>
            <person name="Johnson T.J."/>
            <person name="Bojesen A.M."/>
        </authorList>
    </citation>
    <scope>NUCLEOTIDE SEQUENCE [LARGE SCALE GENOMIC DNA]</scope>
    <source>
        <strain evidence="3 4">4895</strain>
    </source>
</reference>
<evidence type="ECO:0000313" key="3">
    <source>
        <dbReference type="EMBL" id="KGQ61797.1"/>
    </source>
</evidence>
<dbReference type="GO" id="GO:0004521">
    <property type="term" value="F:RNA endonuclease activity"/>
    <property type="evidence" value="ECO:0007669"/>
    <property type="project" value="TreeGrafter"/>
</dbReference>
<dbReference type="GO" id="GO:0006415">
    <property type="term" value="P:translational termination"/>
    <property type="evidence" value="ECO:0007669"/>
    <property type="project" value="TreeGrafter"/>
</dbReference>
<dbReference type="InterPro" id="IPR004386">
    <property type="entry name" value="Toxin_YafQ-like"/>
</dbReference>
<sequence length="91" mass="10753">MAKFNLNAKNSFKRDAKKNLDLFFTAEWLEVINCLVNRISMPDKYCDHQLKGKLKVFRKCHVRPDLLLVYSVNEKLKQIELIRLASHSDLF</sequence>
<organism evidence="3 4">
    <name type="scientific">Gallibacterium anatis 4895</name>
    <dbReference type="NCBI Taxonomy" id="1396510"/>
    <lineage>
        <taxon>Bacteria</taxon>
        <taxon>Pseudomonadati</taxon>
        <taxon>Pseudomonadota</taxon>
        <taxon>Gammaproteobacteria</taxon>
        <taxon>Pasteurellales</taxon>
        <taxon>Pasteurellaceae</taxon>
        <taxon>Gallibacterium</taxon>
    </lineage>
</organism>